<name>A0ABN8M4K1_9CNID</name>
<protein>
    <submittedName>
        <fullName evidence="1">Uncharacterized protein</fullName>
    </submittedName>
</protein>
<dbReference type="Proteomes" id="UP001159427">
    <property type="component" value="Unassembled WGS sequence"/>
</dbReference>
<accession>A0ABN8M4K1</accession>
<dbReference type="EMBL" id="CALNXI010000309">
    <property type="protein sequence ID" value="CAH3024560.1"/>
    <property type="molecule type" value="Genomic_DNA"/>
</dbReference>
<reference evidence="1 2" key="1">
    <citation type="submission" date="2022-05" db="EMBL/GenBank/DDBJ databases">
        <authorList>
            <consortium name="Genoscope - CEA"/>
            <person name="William W."/>
        </authorList>
    </citation>
    <scope>NUCLEOTIDE SEQUENCE [LARGE SCALE GENOMIC DNA]</scope>
</reference>
<proteinExistence type="predicted"/>
<feature type="non-terminal residue" evidence="1">
    <location>
        <position position="1"/>
    </location>
</feature>
<keyword evidence="2" id="KW-1185">Reference proteome</keyword>
<sequence length="71" mass="8018">LIELLDYPVVYLDLAKESNEIVDSEDKDSHESDSDKELALSASPYRQLVQEVMVMVKLLSDFAPTAIYPDD</sequence>
<evidence type="ECO:0000313" key="2">
    <source>
        <dbReference type="Proteomes" id="UP001159427"/>
    </source>
</evidence>
<gene>
    <name evidence="1" type="ORF">PEVE_00023262</name>
</gene>
<comment type="caution">
    <text evidence="1">The sequence shown here is derived from an EMBL/GenBank/DDBJ whole genome shotgun (WGS) entry which is preliminary data.</text>
</comment>
<organism evidence="1 2">
    <name type="scientific">Porites evermanni</name>
    <dbReference type="NCBI Taxonomy" id="104178"/>
    <lineage>
        <taxon>Eukaryota</taxon>
        <taxon>Metazoa</taxon>
        <taxon>Cnidaria</taxon>
        <taxon>Anthozoa</taxon>
        <taxon>Hexacorallia</taxon>
        <taxon>Scleractinia</taxon>
        <taxon>Fungiina</taxon>
        <taxon>Poritidae</taxon>
        <taxon>Porites</taxon>
    </lineage>
</organism>
<evidence type="ECO:0000313" key="1">
    <source>
        <dbReference type="EMBL" id="CAH3024560.1"/>
    </source>
</evidence>